<dbReference type="FunFam" id="3.50.40.10:FF:000001">
    <property type="entry name" value="Phenylalanine--tRNA ligase beta subunit"/>
    <property type="match status" value="1"/>
</dbReference>
<dbReference type="EC" id="6.1.1.20" evidence="15"/>
<dbReference type="InterPro" id="IPR002547">
    <property type="entry name" value="tRNA-bd_dom"/>
</dbReference>
<dbReference type="Pfam" id="PF03483">
    <property type="entry name" value="B3_4"/>
    <property type="match status" value="1"/>
</dbReference>
<evidence type="ECO:0000256" key="11">
    <source>
        <dbReference type="ARBA" id="ARBA00022884"/>
    </source>
</evidence>
<dbReference type="GO" id="GO:0000049">
    <property type="term" value="F:tRNA binding"/>
    <property type="evidence" value="ECO:0007669"/>
    <property type="project" value="UniProtKB-UniRule"/>
</dbReference>
<dbReference type="SUPFAM" id="SSF50249">
    <property type="entry name" value="Nucleic acid-binding proteins"/>
    <property type="match status" value="1"/>
</dbReference>
<dbReference type="InterPro" id="IPR012340">
    <property type="entry name" value="NA-bd_OB-fold"/>
</dbReference>
<dbReference type="Proteomes" id="UP000050482">
    <property type="component" value="Unassembled WGS sequence"/>
</dbReference>
<dbReference type="GO" id="GO:0006432">
    <property type="term" value="P:phenylalanyl-tRNA aminoacylation"/>
    <property type="evidence" value="ECO:0007669"/>
    <property type="project" value="UniProtKB-UniRule"/>
</dbReference>
<evidence type="ECO:0000259" key="17">
    <source>
        <dbReference type="PROSITE" id="PS50886"/>
    </source>
</evidence>
<dbReference type="SUPFAM" id="SSF46955">
    <property type="entry name" value="Putative DNA-binding domain"/>
    <property type="match status" value="1"/>
</dbReference>
<keyword evidence="12 15" id="KW-0648">Protein biosynthesis</keyword>
<dbReference type="OrthoDB" id="9805455at2"/>
<dbReference type="Pfam" id="PF03147">
    <property type="entry name" value="FDX-ACB"/>
    <property type="match status" value="1"/>
</dbReference>
<dbReference type="STRING" id="471514.AN477_18260"/>
<keyword evidence="9 15" id="KW-0067">ATP-binding</keyword>
<evidence type="ECO:0000256" key="7">
    <source>
        <dbReference type="ARBA" id="ARBA00022723"/>
    </source>
</evidence>
<evidence type="ECO:0000256" key="5">
    <source>
        <dbReference type="ARBA" id="ARBA00022555"/>
    </source>
</evidence>
<dbReference type="GO" id="GO:0140096">
    <property type="term" value="F:catalytic activity, acting on a protein"/>
    <property type="evidence" value="ECO:0007669"/>
    <property type="project" value="UniProtKB-ARBA"/>
</dbReference>
<dbReference type="InterPro" id="IPR036690">
    <property type="entry name" value="Fdx_antiC-bd_sf"/>
</dbReference>
<dbReference type="InterPro" id="IPR005146">
    <property type="entry name" value="B3/B4_tRNA-bd"/>
</dbReference>
<keyword evidence="21" id="KW-1185">Reference proteome</keyword>
<evidence type="ECO:0000313" key="20">
    <source>
        <dbReference type="EMBL" id="KPV42256.1"/>
    </source>
</evidence>
<comment type="catalytic activity">
    <reaction evidence="14 15">
        <text>tRNA(Phe) + L-phenylalanine + ATP = L-phenylalanyl-tRNA(Phe) + AMP + diphosphate + H(+)</text>
        <dbReference type="Rhea" id="RHEA:19413"/>
        <dbReference type="Rhea" id="RHEA-COMP:9668"/>
        <dbReference type="Rhea" id="RHEA-COMP:9699"/>
        <dbReference type="ChEBI" id="CHEBI:15378"/>
        <dbReference type="ChEBI" id="CHEBI:30616"/>
        <dbReference type="ChEBI" id="CHEBI:33019"/>
        <dbReference type="ChEBI" id="CHEBI:58095"/>
        <dbReference type="ChEBI" id="CHEBI:78442"/>
        <dbReference type="ChEBI" id="CHEBI:78531"/>
        <dbReference type="ChEBI" id="CHEBI:456215"/>
        <dbReference type="EC" id="6.1.1.20"/>
    </reaction>
</comment>
<keyword evidence="8 15" id="KW-0547">Nucleotide-binding</keyword>
<feature type="binding site" evidence="15">
    <location>
        <position position="472"/>
    </location>
    <ligand>
        <name>Mg(2+)</name>
        <dbReference type="ChEBI" id="CHEBI:18420"/>
        <note>shared with alpha subunit</note>
    </ligand>
</feature>
<dbReference type="InterPro" id="IPR041616">
    <property type="entry name" value="PheRS_beta_core"/>
</dbReference>
<dbReference type="CDD" id="cd00769">
    <property type="entry name" value="PheRS_beta_core"/>
    <property type="match status" value="1"/>
</dbReference>
<dbReference type="SMART" id="SM00896">
    <property type="entry name" value="FDX-ACB"/>
    <property type="match status" value="1"/>
</dbReference>
<dbReference type="PANTHER" id="PTHR10947">
    <property type="entry name" value="PHENYLALANYL-TRNA SYNTHETASE BETA CHAIN AND LEUCINE-RICH REPEAT-CONTAINING PROTEIN 47"/>
    <property type="match status" value="1"/>
</dbReference>
<dbReference type="SUPFAM" id="SSF56037">
    <property type="entry name" value="PheT/TilS domain"/>
    <property type="match status" value="1"/>
</dbReference>
<evidence type="ECO:0000256" key="14">
    <source>
        <dbReference type="ARBA" id="ARBA00049255"/>
    </source>
</evidence>
<feature type="binding site" evidence="15">
    <location>
        <position position="475"/>
    </location>
    <ligand>
        <name>Mg(2+)</name>
        <dbReference type="ChEBI" id="CHEBI:18420"/>
        <note>shared with alpha subunit</note>
    </ligand>
</feature>
<dbReference type="InterPro" id="IPR004532">
    <property type="entry name" value="Phe-tRNA-ligase_IIc_bsu_bact"/>
</dbReference>
<feature type="domain" description="FDX-ACB" evidence="18">
    <location>
        <begin position="719"/>
        <end position="816"/>
    </location>
</feature>
<keyword evidence="7 15" id="KW-0479">Metal-binding</keyword>
<feature type="domain" description="TRNA-binding" evidence="17">
    <location>
        <begin position="40"/>
        <end position="154"/>
    </location>
</feature>
<dbReference type="Pfam" id="PF01588">
    <property type="entry name" value="tRNA_bind"/>
    <property type="match status" value="1"/>
</dbReference>
<accession>A0A0P9CA34</accession>
<keyword evidence="11 16" id="KW-0694">RNA-binding</keyword>
<feature type="binding site" evidence="15">
    <location>
        <position position="476"/>
    </location>
    <ligand>
        <name>Mg(2+)</name>
        <dbReference type="ChEBI" id="CHEBI:18420"/>
        <note>shared with alpha subunit</note>
    </ligand>
</feature>
<dbReference type="InterPro" id="IPR005147">
    <property type="entry name" value="tRNA_synthase_B5-dom"/>
</dbReference>
<evidence type="ECO:0000256" key="13">
    <source>
        <dbReference type="ARBA" id="ARBA00023146"/>
    </source>
</evidence>
<dbReference type="CDD" id="cd02796">
    <property type="entry name" value="tRNA_bind_bactPheRS"/>
    <property type="match status" value="1"/>
</dbReference>
<dbReference type="GO" id="GO:0009328">
    <property type="term" value="C:phenylalanine-tRNA ligase complex"/>
    <property type="evidence" value="ECO:0007669"/>
    <property type="project" value="TreeGrafter"/>
</dbReference>
<dbReference type="PROSITE" id="PS50886">
    <property type="entry name" value="TRBD"/>
    <property type="match status" value="1"/>
</dbReference>
<keyword evidence="4 15" id="KW-0963">Cytoplasm</keyword>
<dbReference type="GO" id="GO:0004826">
    <property type="term" value="F:phenylalanine-tRNA ligase activity"/>
    <property type="evidence" value="ECO:0007669"/>
    <property type="project" value="UniProtKB-UniRule"/>
</dbReference>
<evidence type="ECO:0000256" key="2">
    <source>
        <dbReference type="ARBA" id="ARBA00008653"/>
    </source>
</evidence>
<dbReference type="NCBIfam" id="NF045760">
    <property type="entry name" value="YtpR"/>
    <property type="match status" value="1"/>
</dbReference>
<evidence type="ECO:0000259" key="19">
    <source>
        <dbReference type="PROSITE" id="PS51483"/>
    </source>
</evidence>
<proteinExistence type="inferred from homology"/>
<comment type="subunit">
    <text evidence="3 15">Tetramer of two alpha and two beta subunits.</text>
</comment>
<feature type="binding site" evidence="15">
    <location>
        <position position="466"/>
    </location>
    <ligand>
        <name>Mg(2+)</name>
        <dbReference type="ChEBI" id="CHEBI:18420"/>
        <note>shared with alpha subunit</note>
    </ligand>
</feature>
<dbReference type="SUPFAM" id="SSF55681">
    <property type="entry name" value="Class II aaRS and biotin synthetases"/>
    <property type="match status" value="1"/>
</dbReference>
<keyword evidence="13 15" id="KW-0030">Aminoacyl-tRNA synthetase</keyword>
<protein>
    <recommendedName>
        <fullName evidence="15">Phenylalanine--tRNA ligase beta subunit</fullName>
        <ecNumber evidence="15">6.1.1.20</ecNumber>
    </recommendedName>
    <alternativeName>
        <fullName evidence="15">Phenylalanyl-tRNA synthetase beta subunit</fullName>
        <shortName evidence="15">PheRS</shortName>
    </alternativeName>
</protein>
<dbReference type="PATRIC" id="fig|471514.4.peg.4568"/>
<dbReference type="GO" id="GO:0016740">
    <property type="term" value="F:transferase activity"/>
    <property type="evidence" value="ECO:0007669"/>
    <property type="project" value="UniProtKB-ARBA"/>
</dbReference>
<comment type="cofactor">
    <cofactor evidence="15">
        <name>Mg(2+)</name>
        <dbReference type="ChEBI" id="CHEBI:18420"/>
    </cofactor>
    <text evidence="15">Binds 2 magnesium ions per tetramer.</text>
</comment>
<evidence type="ECO:0000256" key="10">
    <source>
        <dbReference type="ARBA" id="ARBA00022842"/>
    </source>
</evidence>
<dbReference type="Gene3D" id="3.30.930.10">
    <property type="entry name" value="Bira Bifunctional Protein, Domain 2"/>
    <property type="match status" value="1"/>
</dbReference>
<dbReference type="NCBIfam" id="TIGR00472">
    <property type="entry name" value="pheT_bact"/>
    <property type="match status" value="1"/>
</dbReference>
<dbReference type="PROSITE" id="PS51483">
    <property type="entry name" value="B5"/>
    <property type="match status" value="1"/>
</dbReference>
<dbReference type="InterPro" id="IPR045060">
    <property type="entry name" value="Phe-tRNA-ligase_IIc_bsu"/>
</dbReference>
<keyword evidence="6 15" id="KW-0436">Ligase</keyword>
<dbReference type="FunFam" id="2.40.50.140:FF:000045">
    <property type="entry name" value="Phenylalanine--tRNA ligase beta subunit"/>
    <property type="match status" value="1"/>
</dbReference>
<dbReference type="GO" id="GO:0005524">
    <property type="term" value="F:ATP binding"/>
    <property type="evidence" value="ECO:0007669"/>
    <property type="project" value="UniProtKB-UniRule"/>
</dbReference>
<dbReference type="Gene3D" id="3.30.70.380">
    <property type="entry name" value="Ferrodoxin-fold anticodon-binding domain"/>
    <property type="match status" value="1"/>
</dbReference>
<evidence type="ECO:0000256" key="8">
    <source>
        <dbReference type="ARBA" id="ARBA00022741"/>
    </source>
</evidence>
<evidence type="ECO:0000256" key="16">
    <source>
        <dbReference type="PROSITE-ProRule" id="PRU00209"/>
    </source>
</evidence>
<gene>
    <name evidence="15" type="primary">pheT</name>
    <name evidence="20" type="ORF">AN477_18260</name>
</gene>
<feature type="domain" description="B5" evidence="19">
    <location>
        <begin position="408"/>
        <end position="488"/>
    </location>
</feature>
<evidence type="ECO:0000256" key="9">
    <source>
        <dbReference type="ARBA" id="ARBA00022840"/>
    </source>
</evidence>
<dbReference type="FunFam" id="3.30.70.380:FF:000001">
    <property type="entry name" value="Phenylalanine--tRNA ligase beta subunit"/>
    <property type="match status" value="1"/>
</dbReference>
<dbReference type="PANTHER" id="PTHR10947:SF0">
    <property type="entry name" value="PHENYLALANINE--TRNA LIGASE BETA SUBUNIT"/>
    <property type="match status" value="1"/>
</dbReference>
<evidence type="ECO:0000256" key="1">
    <source>
        <dbReference type="ARBA" id="ARBA00004496"/>
    </source>
</evidence>
<dbReference type="InterPro" id="IPR033714">
    <property type="entry name" value="tRNA_bind_bactPheRS"/>
</dbReference>
<keyword evidence="5 16" id="KW-0820">tRNA-binding</keyword>
<dbReference type="InterPro" id="IPR009061">
    <property type="entry name" value="DNA-bd_dom_put_sf"/>
</dbReference>
<dbReference type="Gene3D" id="2.40.50.140">
    <property type="entry name" value="Nucleic acid-binding proteins"/>
    <property type="match status" value="1"/>
</dbReference>
<comment type="subcellular location">
    <subcellularLocation>
        <location evidence="1 15">Cytoplasm</location>
    </subcellularLocation>
</comment>
<evidence type="ECO:0000259" key="18">
    <source>
        <dbReference type="PROSITE" id="PS51447"/>
    </source>
</evidence>
<comment type="similarity">
    <text evidence="2 15">Belongs to the phenylalanyl-tRNA synthetase beta subunit family. Type 1 subfamily.</text>
</comment>
<dbReference type="SUPFAM" id="SSF54991">
    <property type="entry name" value="Anticodon-binding domain of PheRS"/>
    <property type="match status" value="1"/>
</dbReference>
<dbReference type="HAMAP" id="MF_00283">
    <property type="entry name" value="Phe_tRNA_synth_beta1"/>
    <property type="match status" value="1"/>
</dbReference>
<evidence type="ECO:0000313" key="21">
    <source>
        <dbReference type="Proteomes" id="UP000050482"/>
    </source>
</evidence>
<evidence type="ECO:0000256" key="4">
    <source>
        <dbReference type="ARBA" id="ARBA00022490"/>
    </source>
</evidence>
<reference evidence="20 21" key="1">
    <citation type="submission" date="2015-09" db="EMBL/GenBank/DDBJ databases">
        <title>Draft genome sequence of Alicyclobacillus ferrooxydans DSM 22381.</title>
        <authorList>
            <person name="Hemp J."/>
        </authorList>
    </citation>
    <scope>NUCLEOTIDE SEQUENCE [LARGE SCALE GENOMIC DNA]</scope>
    <source>
        <strain evidence="20 21">TC-34</strain>
    </source>
</reference>
<dbReference type="Pfam" id="PF03484">
    <property type="entry name" value="B5"/>
    <property type="match status" value="1"/>
</dbReference>
<dbReference type="Pfam" id="PF17759">
    <property type="entry name" value="tRNA_synthFbeta"/>
    <property type="match status" value="1"/>
</dbReference>
<dbReference type="EMBL" id="LJCO01000079">
    <property type="protein sequence ID" value="KPV42256.1"/>
    <property type="molecule type" value="Genomic_DNA"/>
</dbReference>
<dbReference type="AlphaFoldDB" id="A0A0P9CA34"/>
<evidence type="ECO:0000256" key="15">
    <source>
        <dbReference type="HAMAP-Rule" id="MF_00283"/>
    </source>
</evidence>
<dbReference type="PROSITE" id="PS51447">
    <property type="entry name" value="FDX_ACB"/>
    <property type="match status" value="1"/>
</dbReference>
<dbReference type="Gene3D" id="3.50.40.10">
    <property type="entry name" value="Phenylalanyl-trna Synthetase, Chain B, domain 3"/>
    <property type="match status" value="1"/>
</dbReference>
<organism evidence="20 21">
    <name type="scientific">Alicyclobacillus ferrooxydans</name>
    <dbReference type="NCBI Taxonomy" id="471514"/>
    <lineage>
        <taxon>Bacteria</taxon>
        <taxon>Bacillati</taxon>
        <taxon>Bacillota</taxon>
        <taxon>Bacilli</taxon>
        <taxon>Bacillales</taxon>
        <taxon>Alicyclobacillaceae</taxon>
        <taxon>Alicyclobacillus</taxon>
    </lineage>
</organism>
<evidence type="ECO:0000256" key="3">
    <source>
        <dbReference type="ARBA" id="ARBA00011209"/>
    </source>
</evidence>
<sequence length="817" mass="89874">MKVSYLWLCEVVNITGVSPDELAERLTRGGLTVDGVAPRVKGVSGVVVGEVVACEQHPNADRLRVCQVNVGQDELLTIVCGAPNVSAGQKVPVAVVGANLPGGKIGKAKLRGIESQGMLCSASEIGLEVKLLPKEQTEGLYILPSDTIVGADVADLLQLNDVVLDIDLTPNRSDCLSIRGLAYEIAALYGRPIRFEPPKRAVTGEGSPVHIEIATDLCSRYDAQVLSGLNDVASPLWMQMRLLTMGVRPINATVDITNYVMLEWGQPLHAFDFDEVRQETIVVRQAHNGEKLVTLDGEERSLTQDMIVISDPDRAIGLAGVMGGENTEVTQKTNRVVLESAAFDAPSVRRTGQRLGLRSEAQQRFEKGIDVVAVRAALNRATELYQQICGASIVGDVASTARTEEPAAESRMVAFSPSRCRELLGAEIADETMQDVFSRLGFHISTSNFSGSDREWDVAVPTRRPDITREADLVEEIARLVGYDEIPSTLPEGATTTGTRTLRQKIHQTTRHILLGAGMTEVFTYSFTHPSQLDRMRLPEDAEYRRMIPIAMPLSDERTVMRTHMLPSLAQIGEYNLSHGNLGGQVFELARVYRPKSLPLTEQPIEETMWAGLWFGEYPVQLGQRPRAFDFYDAKGSIEVWLSAFGLGHRAAFRKTNVPYLHPGRSAEVVVDDIRIGQVGEIYPETAEEMGVAGAVYAEFHLDAIESLLNLRYHVQPLPRFPASLRDLAVVVDQNVAVGDLLYAAKEELSSGTESLLESCNVFDVYRGKGIPESHQSVAFSFIYRATDRTLTDEEVSHLESRVLARWQREFAAVLRS</sequence>
<evidence type="ECO:0000256" key="6">
    <source>
        <dbReference type="ARBA" id="ARBA00022598"/>
    </source>
</evidence>
<dbReference type="SMART" id="SM00873">
    <property type="entry name" value="B3_4"/>
    <property type="match status" value="1"/>
</dbReference>
<dbReference type="Gene3D" id="3.30.56.10">
    <property type="match status" value="2"/>
</dbReference>
<name>A0A0P9CA34_9BACL</name>
<dbReference type="InterPro" id="IPR020825">
    <property type="entry name" value="Phe-tRNA_synthase-like_B3/B4"/>
</dbReference>
<evidence type="ECO:0000256" key="12">
    <source>
        <dbReference type="ARBA" id="ARBA00022917"/>
    </source>
</evidence>
<dbReference type="SMART" id="SM00874">
    <property type="entry name" value="B5"/>
    <property type="match status" value="1"/>
</dbReference>
<dbReference type="InterPro" id="IPR005121">
    <property type="entry name" value="Fdx_antiC-bd"/>
</dbReference>
<dbReference type="GO" id="GO:0000287">
    <property type="term" value="F:magnesium ion binding"/>
    <property type="evidence" value="ECO:0007669"/>
    <property type="project" value="UniProtKB-UniRule"/>
</dbReference>
<dbReference type="RefSeq" id="WP_083486435.1">
    <property type="nucleotide sequence ID" value="NZ_LJCO01000079.1"/>
</dbReference>
<dbReference type="InterPro" id="IPR045864">
    <property type="entry name" value="aa-tRNA-synth_II/BPL/LPL"/>
</dbReference>
<keyword evidence="10 15" id="KW-0460">Magnesium</keyword>
<comment type="caution">
    <text evidence="20">The sequence shown here is derived from an EMBL/GenBank/DDBJ whole genome shotgun (WGS) entry which is preliminary data.</text>
</comment>